<dbReference type="GO" id="GO:0031581">
    <property type="term" value="P:hemidesmosome assembly"/>
    <property type="evidence" value="ECO:0007669"/>
    <property type="project" value="TreeGrafter"/>
</dbReference>
<name>A0A6I9Z402_9SAUR</name>
<dbReference type="GO" id="GO:0005737">
    <property type="term" value="C:cytoplasm"/>
    <property type="evidence" value="ECO:0007669"/>
    <property type="project" value="TreeGrafter"/>
</dbReference>
<dbReference type="SUPFAM" id="SSF143575">
    <property type="entry name" value="GAS2 domain-like"/>
    <property type="match status" value="1"/>
</dbReference>
<feature type="compositionally biased region" description="Polar residues" evidence="6">
    <location>
        <begin position="341"/>
        <end position="352"/>
    </location>
</feature>
<organism evidence="9 10">
    <name type="scientific">Thamnophis sirtalis</name>
    <dbReference type="NCBI Taxonomy" id="35019"/>
    <lineage>
        <taxon>Eukaryota</taxon>
        <taxon>Metazoa</taxon>
        <taxon>Chordata</taxon>
        <taxon>Craniata</taxon>
        <taxon>Vertebrata</taxon>
        <taxon>Euteleostomi</taxon>
        <taxon>Lepidosauria</taxon>
        <taxon>Squamata</taxon>
        <taxon>Bifurcata</taxon>
        <taxon>Unidentata</taxon>
        <taxon>Episquamata</taxon>
        <taxon>Toxicofera</taxon>
        <taxon>Serpentes</taxon>
        <taxon>Colubroidea</taxon>
        <taxon>Colubridae</taxon>
        <taxon>Natricinae</taxon>
        <taxon>Thamnophis</taxon>
    </lineage>
</organism>
<dbReference type="OrthoDB" id="10016565at2759"/>
<dbReference type="GO" id="GO:0005198">
    <property type="term" value="F:structural molecule activity"/>
    <property type="evidence" value="ECO:0007669"/>
    <property type="project" value="TreeGrafter"/>
</dbReference>
<dbReference type="GO" id="GO:0005509">
    <property type="term" value="F:calcium ion binding"/>
    <property type="evidence" value="ECO:0007669"/>
    <property type="project" value="InterPro"/>
</dbReference>
<dbReference type="CDD" id="cd00051">
    <property type="entry name" value="EFh"/>
    <property type="match status" value="1"/>
</dbReference>
<feature type="region of interest" description="Disordered" evidence="6">
    <location>
        <begin position="279"/>
        <end position="298"/>
    </location>
</feature>
<evidence type="ECO:0000256" key="3">
    <source>
        <dbReference type="ARBA" id="ARBA00022723"/>
    </source>
</evidence>
<gene>
    <name evidence="10" type="primary">LOC106556873</name>
</gene>
<keyword evidence="4" id="KW-0106">Calcium</keyword>
<dbReference type="AlphaFoldDB" id="A0A6I9Z402"/>
<protein>
    <submittedName>
        <fullName evidence="10">Dystonin-like</fullName>
    </submittedName>
</protein>
<dbReference type="PANTHER" id="PTHR23169">
    <property type="entry name" value="ENVOPLAKIN"/>
    <property type="match status" value="1"/>
</dbReference>
<dbReference type="GO" id="GO:0016020">
    <property type="term" value="C:membrane"/>
    <property type="evidence" value="ECO:0007669"/>
    <property type="project" value="TreeGrafter"/>
</dbReference>
<sequence>MEEMTRKQPDVDKVTKTHKRKAAETSPVQSHIPVLDKGRGGRKRSPIPSMYPSGAQTQIETKNPRINLLLSKWQQVWLLALERRRKLNDALDRLEELREFANFDFDIWRKKYMRWMNHKKSRVMDFFRRIDKDQDGKITRQEFIDGILSSKFPTSRLEMSAVADIFDRDGDGYIDYYEFVAALHPNKDAYKPLTDADKIEDEVTRQVAKCKCAKRFQVEQIGENKYRFFLGNQFGDSQQLRLVRILRSTVMVRVGGGWMALDEFLVKNDPCRVHHHGSKMLRSESNSSITTQPTLAKGRTNMELREKFMLADGPSQSMAAFRSRGRRSRPSSRGASPNRSMSVSNQAAQGTPVSALAASTPKTRNYGKPWLINSKTSSPCKPSECYEYQVSSTEVQ</sequence>
<dbReference type="FunFam" id="1.10.238.10:FF:000013">
    <property type="entry name" value="Microtubule-actin cross-linking factor 1"/>
    <property type="match status" value="1"/>
</dbReference>
<evidence type="ECO:0000259" key="7">
    <source>
        <dbReference type="PROSITE" id="PS50222"/>
    </source>
</evidence>
<evidence type="ECO:0000256" key="2">
    <source>
        <dbReference type="ARBA" id="ARBA00022490"/>
    </source>
</evidence>
<keyword evidence="2" id="KW-0963">Cytoplasm</keyword>
<evidence type="ECO:0000256" key="6">
    <source>
        <dbReference type="SAM" id="MobiDB-lite"/>
    </source>
</evidence>
<feature type="region of interest" description="Disordered" evidence="6">
    <location>
        <begin position="315"/>
        <end position="385"/>
    </location>
</feature>
<evidence type="ECO:0000313" key="9">
    <source>
        <dbReference type="Proteomes" id="UP000504617"/>
    </source>
</evidence>
<feature type="compositionally biased region" description="Basic and acidic residues" evidence="6">
    <location>
        <begin position="1"/>
        <end position="15"/>
    </location>
</feature>
<dbReference type="PROSITE" id="PS50222">
    <property type="entry name" value="EF_HAND_2"/>
    <property type="match status" value="2"/>
</dbReference>
<dbReference type="GO" id="GO:0045104">
    <property type="term" value="P:intermediate filament cytoskeleton organization"/>
    <property type="evidence" value="ECO:0007669"/>
    <property type="project" value="InterPro"/>
</dbReference>
<dbReference type="KEGG" id="tsr:106556873"/>
<dbReference type="Pfam" id="PF02187">
    <property type="entry name" value="GAS2"/>
    <property type="match status" value="1"/>
</dbReference>
<feature type="domain" description="GAR" evidence="8">
    <location>
        <begin position="194"/>
        <end position="272"/>
    </location>
</feature>
<dbReference type="PROSITE" id="PS00018">
    <property type="entry name" value="EF_HAND_1"/>
    <property type="match status" value="2"/>
</dbReference>
<feature type="compositionally biased region" description="Polar residues" evidence="6">
    <location>
        <begin position="283"/>
        <end position="294"/>
    </location>
</feature>
<dbReference type="Pfam" id="PF13499">
    <property type="entry name" value="EF-hand_7"/>
    <property type="match status" value="1"/>
</dbReference>
<dbReference type="Gene3D" id="3.30.920.20">
    <property type="entry name" value="Gas2-like domain"/>
    <property type="match status" value="1"/>
</dbReference>
<comment type="subcellular location">
    <subcellularLocation>
        <location evidence="1">Cytoplasm</location>
        <location evidence="1">Cytoskeleton</location>
    </subcellularLocation>
</comment>
<evidence type="ECO:0000313" key="10">
    <source>
        <dbReference type="RefSeq" id="XP_013931382.1"/>
    </source>
</evidence>
<dbReference type="FunFam" id="3.30.920.20:FF:000002">
    <property type="entry name" value="dystonin isoform X1"/>
    <property type="match status" value="1"/>
</dbReference>
<dbReference type="InterPro" id="IPR002048">
    <property type="entry name" value="EF_hand_dom"/>
</dbReference>
<dbReference type="GO" id="GO:0008017">
    <property type="term" value="F:microtubule binding"/>
    <property type="evidence" value="ECO:0007669"/>
    <property type="project" value="InterPro"/>
</dbReference>
<dbReference type="SMART" id="SM00054">
    <property type="entry name" value="EFh"/>
    <property type="match status" value="2"/>
</dbReference>
<dbReference type="InterPro" id="IPR003108">
    <property type="entry name" value="GAR_dom"/>
</dbReference>
<dbReference type="GeneID" id="106556873"/>
<dbReference type="GO" id="GO:0005925">
    <property type="term" value="C:focal adhesion"/>
    <property type="evidence" value="ECO:0007669"/>
    <property type="project" value="TreeGrafter"/>
</dbReference>
<feature type="domain" description="EF-hand" evidence="7">
    <location>
        <begin position="118"/>
        <end position="153"/>
    </location>
</feature>
<proteinExistence type="predicted"/>
<dbReference type="PROSITE" id="PS51460">
    <property type="entry name" value="GAR"/>
    <property type="match status" value="1"/>
</dbReference>
<dbReference type="GO" id="GO:0005882">
    <property type="term" value="C:intermediate filament"/>
    <property type="evidence" value="ECO:0007669"/>
    <property type="project" value="TreeGrafter"/>
</dbReference>
<reference evidence="10" key="1">
    <citation type="submission" date="2025-08" db="UniProtKB">
        <authorList>
            <consortium name="RefSeq"/>
        </authorList>
    </citation>
    <scope>IDENTIFICATION</scope>
</reference>
<feature type="region of interest" description="Disordered" evidence="6">
    <location>
        <begin position="1"/>
        <end position="57"/>
    </location>
</feature>
<keyword evidence="5" id="KW-0206">Cytoskeleton</keyword>
<keyword evidence="9" id="KW-1185">Reference proteome</keyword>
<dbReference type="InterPro" id="IPR011992">
    <property type="entry name" value="EF-hand-dom_pair"/>
</dbReference>
<dbReference type="InterPro" id="IPR018247">
    <property type="entry name" value="EF_Hand_1_Ca_BS"/>
</dbReference>
<dbReference type="Gene3D" id="1.10.238.10">
    <property type="entry name" value="EF-hand"/>
    <property type="match status" value="1"/>
</dbReference>
<dbReference type="InterPro" id="IPR043197">
    <property type="entry name" value="Plakin"/>
</dbReference>
<accession>A0A6I9Z402</accession>
<dbReference type="GO" id="GO:0030056">
    <property type="term" value="C:hemidesmosome"/>
    <property type="evidence" value="ECO:0007669"/>
    <property type="project" value="TreeGrafter"/>
</dbReference>
<evidence type="ECO:0000256" key="5">
    <source>
        <dbReference type="ARBA" id="ARBA00023212"/>
    </source>
</evidence>
<dbReference type="SUPFAM" id="SSF47473">
    <property type="entry name" value="EF-hand"/>
    <property type="match status" value="1"/>
</dbReference>
<feature type="compositionally biased region" description="Low complexity" evidence="6">
    <location>
        <begin position="331"/>
        <end position="340"/>
    </location>
</feature>
<dbReference type="RefSeq" id="XP_013931382.1">
    <property type="nucleotide sequence ID" value="XM_014075907.1"/>
</dbReference>
<dbReference type="PANTHER" id="PTHR23169:SF24">
    <property type="entry name" value="DYSTONIN"/>
    <property type="match status" value="1"/>
</dbReference>
<evidence type="ECO:0000259" key="8">
    <source>
        <dbReference type="PROSITE" id="PS51460"/>
    </source>
</evidence>
<keyword evidence="3" id="KW-0479">Metal-binding</keyword>
<evidence type="ECO:0000256" key="4">
    <source>
        <dbReference type="ARBA" id="ARBA00022837"/>
    </source>
</evidence>
<dbReference type="Gene3D" id="1.20.58.60">
    <property type="match status" value="1"/>
</dbReference>
<dbReference type="GO" id="GO:0042060">
    <property type="term" value="P:wound healing"/>
    <property type="evidence" value="ECO:0007669"/>
    <property type="project" value="TreeGrafter"/>
</dbReference>
<evidence type="ECO:0000256" key="1">
    <source>
        <dbReference type="ARBA" id="ARBA00004245"/>
    </source>
</evidence>
<dbReference type="Proteomes" id="UP000504617">
    <property type="component" value="Unplaced"/>
</dbReference>
<dbReference type="InterPro" id="IPR036534">
    <property type="entry name" value="GAR_dom_sf"/>
</dbReference>
<feature type="domain" description="EF-hand" evidence="7">
    <location>
        <begin position="154"/>
        <end position="189"/>
    </location>
</feature>
<dbReference type="SMART" id="SM00243">
    <property type="entry name" value="GAS2"/>
    <property type="match status" value="1"/>
</dbReference>